<name>A0A2D2LXL2_FAUOS</name>
<protein>
    <submittedName>
        <fullName evidence="1">Uncharacterized protein</fullName>
    </submittedName>
</protein>
<proteinExistence type="predicted"/>
<organism evidence="1 2">
    <name type="scientific">Faucicola osloensis</name>
    <name type="common">Moraxella osloensis</name>
    <dbReference type="NCBI Taxonomy" id="34062"/>
    <lineage>
        <taxon>Bacteria</taxon>
        <taxon>Pseudomonadati</taxon>
        <taxon>Pseudomonadota</taxon>
        <taxon>Gammaproteobacteria</taxon>
        <taxon>Moraxellales</taxon>
        <taxon>Moraxellaceae</taxon>
        <taxon>Faucicola</taxon>
    </lineage>
</organism>
<gene>
    <name evidence="1" type="ORF">NP7_10420</name>
</gene>
<dbReference type="AlphaFoldDB" id="A0A2D2LXL2"/>
<geneLocation type="plasmid" evidence="2">
    <name>pnp7-1</name>
</geneLocation>
<dbReference type="EMBL" id="CP024444">
    <property type="protein sequence ID" value="ATR79769.1"/>
    <property type="molecule type" value="Genomic_DNA"/>
</dbReference>
<evidence type="ECO:0000313" key="2">
    <source>
        <dbReference type="Proteomes" id="UP000229340"/>
    </source>
</evidence>
<accession>A0A2D2LXL2</accession>
<dbReference type="RefSeq" id="WP_100271112.1">
    <property type="nucleotide sequence ID" value="NZ_CP024444.1"/>
</dbReference>
<sequence length="347" mass="39450">MSDIVLLKPQNTSIPRFYDLTKRVITSHDHAQLIDEIQDRIDSIKPLIRQNGTNGFIVTKAMFLPNSEIKYSKETAIWVMENPNSGKYPSFYKGEWVSSYHVVYDCKTKMEQYVQTLDQNMLNSFHDAYKATDKAVLDIAQHPQDPNAFLNDPLYLARQNYICTDLDYADSELLSVYRDGEFMVFAYNTASTHRGLVLFTHRGVIEYKGQNLILKLMADLYVELGHAIKPSLNTQSNPSLQVGDIICYSSAYSKWLLMGLCQNYEVIDVVNDDFYGGQTLIIRGISGFVEDADNPMLATTMPKQGAYITPPIECFVTVVNTQIMVTAKHDKVMTNFPTETFKSKYGI</sequence>
<evidence type="ECO:0000313" key="1">
    <source>
        <dbReference type="EMBL" id="ATR79769.1"/>
    </source>
</evidence>
<reference evidence="2" key="1">
    <citation type="submission" date="2017-10" db="EMBL/GenBank/DDBJ databases">
        <title>Complete genome sequence of Moraxella osloensis NP7 isolated from human skin.</title>
        <authorList>
            <person name="Lee K."/>
            <person name="Lim J.Y."/>
            <person name="Hwang I."/>
        </authorList>
    </citation>
    <scope>NUCLEOTIDE SEQUENCE [LARGE SCALE GENOMIC DNA]</scope>
    <source>
        <strain evidence="2">NP7</strain>
        <plasmid evidence="2">pnp7-1</plasmid>
    </source>
</reference>
<keyword evidence="1" id="KW-0614">Plasmid</keyword>
<dbReference type="Proteomes" id="UP000229340">
    <property type="component" value="Plasmid pNP7-1"/>
</dbReference>